<evidence type="ECO:0000313" key="1">
    <source>
        <dbReference type="EMBL" id="SUZ59477.1"/>
    </source>
</evidence>
<protein>
    <submittedName>
        <fullName evidence="1">Uncharacterized protein</fullName>
    </submittedName>
</protein>
<organism evidence="1">
    <name type="scientific">marine metagenome</name>
    <dbReference type="NCBI Taxonomy" id="408172"/>
    <lineage>
        <taxon>unclassified sequences</taxon>
        <taxon>metagenomes</taxon>
        <taxon>ecological metagenomes</taxon>
    </lineage>
</organism>
<accession>A0A381NYM8</accession>
<reference evidence="1" key="1">
    <citation type="submission" date="2018-05" db="EMBL/GenBank/DDBJ databases">
        <authorList>
            <person name="Lanie J.A."/>
            <person name="Ng W.-L."/>
            <person name="Kazmierczak K.M."/>
            <person name="Andrzejewski T.M."/>
            <person name="Davidsen T.M."/>
            <person name="Wayne K.J."/>
            <person name="Tettelin H."/>
            <person name="Glass J.I."/>
            <person name="Rusch D."/>
            <person name="Podicherti R."/>
            <person name="Tsui H.-C.T."/>
            <person name="Winkler M.E."/>
        </authorList>
    </citation>
    <scope>NUCLEOTIDE SEQUENCE</scope>
</reference>
<dbReference type="Gene3D" id="3.40.50.300">
    <property type="entry name" value="P-loop containing nucleotide triphosphate hydrolases"/>
    <property type="match status" value="1"/>
</dbReference>
<dbReference type="EMBL" id="UINC01000681">
    <property type="protein sequence ID" value="SUZ59477.1"/>
    <property type="molecule type" value="Genomic_DNA"/>
</dbReference>
<gene>
    <name evidence="1" type="ORF">METZ01_LOCUS12331</name>
</gene>
<sequence>MSDQYLGNMLLKRADVQHNFTKEEVEEYVKCRDNIIYFLETHAKIVHVDKGLISFDLYPFQKDLIKTISENRNVIVKTG</sequence>
<feature type="non-terminal residue" evidence="1">
    <location>
        <position position="79"/>
    </location>
</feature>
<proteinExistence type="predicted"/>
<dbReference type="AlphaFoldDB" id="A0A381NYM8"/>
<dbReference type="InterPro" id="IPR027417">
    <property type="entry name" value="P-loop_NTPase"/>
</dbReference>
<name>A0A381NYM8_9ZZZZ</name>